<evidence type="ECO:0000256" key="6">
    <source>
        <dbReference type="SAM" id="Phobius"/>
    </source>
</evidence>
<dbReference type="InterPro" id="IPR020846">
    <property type="entry name" value="MFS_dom"/>
</dbReference>
<keyword evidence="2" id="KW-1003">Cell membrane</keyword>
<feature type="domain" description="Major facilitator superfamily (MFS) profile" evidence="7">
    <location>
        <begin position="1"/>
        <end position="368"/>
    </location>
</feature>
<feature type="transmembrane region" description="Helical" evidence="6">
    <location>
        <begin position="7"/>
        <end position="26"/>
    </location>
</feature>
<name>A0ABU9KR41_9EURY</name>
<feature type="transmembrane region" description="Helical" evidence="6">
    <location>
        <begin position="208"/>
        <end position="229"/>
    </location>
</feature>
<dbReference type="RefSeq" id="WP_342126462.1">
    <property type="nucleotide sequence ID" value="NZ_JBCAUS010000002.1"/>
</dbReference>
<organism evidence="8 9">
    <name type="scientific">Methanococcoides cohabitans</name>
    <dbReference type="NCBI Taxonomy" id="3136559"/>
    <lineage>
        <taxon>Archaea</taxon>
        <taxon>Methanobacteriati</taxon>
        <taxon>Methanobacteriota</taxon>
        <taxon>Stenosarchaea group</taxon>
        <taxon>Methanomicrobia</taxon>
        <taxon>Methanosarcinales</taxon>
        <taxon>Methanosarcinaceae</taxon>
        <taxon>Methanococcoides</taxon>
    </lineage>
</organism>
<keyword evidence="4 6" id="KW-1133">Transmembrane helix</keyword>
<dbReference type="SUPFAM" id="SSF103473">
    <property type="entry name" value="MFS general substrate transporter"/>
    <property type="match status" value="1"/>
</dbReference>
<evidence type="ECO:0000256" key="5">
    <source>
        <dbReference type="ARBA" id="ARBA00023136"/>
    </source>
</evidence>
<sequence length="374" mass="40695">MDHERFLLYSSVFVIMGLSNAVIPVLPELAATGQTTAVTSTSLLYSAFFLGALFTMLPFGILSDRFCSMKFVIFGLILSFISGIFISFTDNFTILVLARFIEGASCGAFFPAAFSRLALFTKKMRYIGEFNFLLNGGLAAGVAITGYLAETGIKYGIYLFVILTAFTLAFAFYYMICPTRKQDQEDIPGKEMLSARAYLSFITSRSSLSIWIISFLLAGSSGVLVSLYPEYSIGTLTKTELGIAISLLYISTMFSSLTIARFNYGYDELIKKGIIIATIGILLTIYYPMAGFTVIGLGSGIMLLGLPLAITDMKIEHGIAMGIYNTCIYAGLALMPLIAGVFTGVFDTVTIFIATGLLFGTTLFFDRFPGQNAN</sequence>
<dbReference type="InterPro" id="IPR050189">
    <property type="entry name" value="MFS_Efflux_Transporters"/>
</dbReference>
<keyword evidence="5 6" id="KW-0472">Membrane</keyword>
<comment type="subcellular location">
    <subcellularLocation>
        <location evidence="1">Cell membrane</location>
        <topology evidence="1">Multi-pass membrane protein</topology>
    </subcellularLocation>
</comment>
<feature type="transmembrane region" description="Helical" evidence="6">
    <location>
        <begin position="155"/>
        <end position="176"/>
    </location>
</feature>
<evidence type="ECO:0000256" key="2">
    <source>
        <dbReference type="ARBA" id="ARBA00022475"/>
    </source>
</evidence>
<evidence type="ECO:0000256" key="4">
    <source>
        <dbReference type="ARBA" id="ARBA00022989"/>
    </source>
</evidence>
<proteinExistence type="predicted"/>
<feature type="transmembrane region" description="Helical" evidence="6">
    <location>
        <begin position="71"/>
        <end position="88"/>
    </location>
</feature>
<evidence type="ECO:0000259" key="7">
    <source>
        <dbReference type="PROSITE" id="PS50850"/>
    </source>
</evidence>
<evidence type="ECO:0000256" key="1">
    <source>
        <dbReference type="ARBA" id="ARBA00004651"/>
    </source>
</evidence>
<keyword evidence="3 6" id="KW-0812">Transmembrane</keyword>
<accession>A0ABU9KR41</accession>
<feature type="transmembrane region" description="Helical" evidence="6">
    <location>
        <begin position="292"/>
        <end position="310"/>
    </location>
</feature>
<comment type="caution">
    <text evidence="8">The sequence shown here is derived from an EMBL/GenBank/DDBJ whole genome shotgun (WGS) entry which is preliminary data.</text>
</comment>
<dbReference type="PANTHER" id="PTHR43124">
    <property type="entry name" value="PURINE EFFLUX PUMP PBUE"/>
    <property type="match status" value="1"/>
</dbReference>
<evidence type="ECO:0000256" key="3">
    <source>
        <dbReference type="ARBA" id="ARBA00022692"/>
    </source>
</evidence>
<feature type="transmembrane region" description="Helical" evidence="6">
    <location>
        <begin position="241"/>
        <end position="262"/>
    </location>
</feature>
<feature type="transmembrane region" description="Helical" evidence="6">
    <location>
        <begin position="348"/>
        <end position="365"/>
    </location>
</feature>
<dbReference type="Proteomes" id="UP001396646">
    <property type="component" value="Unassembled WGS sequence"/>
</dbReference>
<feature type="transmembrane region" description="Helical" evidence="6">
    <location>
        <begin position="126"/>
        <end position="149"/>
    </location>
</feature>
<dbReference type="InterPro" id="IPR036259">
    <property type="entry name" value="MFS_trans_sf"/>
</dbReference>
<dbReference type="Gene3D" id="1.20.1250.20">
    <property type="entry name" value="MFS general substrate transporter like domains"/>
    <property type="match status" value="1"/>
</dbReference>
<dbReference type="InterPro" id="IPR011701">
    <property type="entry name" value="MFS"/>
</dbReference>
<keyword evidence="9" id="KW-1185">Reference proteome</keyword>
<protein>
    <submittedName>
        <fullName evidence="8">MFS transporter</fullName>
    </submittedName>
</protein>
<reference evidence="8 9" key="1">
    <citation type="submission" date="2024-04" db="EMBL/GenBank/DDBJ databases">
        <title>Methanococcoides sp. LMO-2.</title>
        <authorList>
            <person name="Liang L."/>
        </authorList>
    </citation>
    <scope>NUCLEOTIDE SEQUENCE [LARGE SCALE GENOMIC DNA]</scope>
    <source>
        <strain evidence="8 9">LMO-2</strain>
    </source>
</reference>
<feature type="transmembrane region" description="Helical" evidence="6">
    <location>
        <begin position="322"/>
        <end position="342"/>
    </location>
</feature>
<feature type="transmembrane region" description="Helical" evidence="6">
    <location>
        <begin position="38"/>
        <end position="59"/>
    </location>
</feature>
<evidence type="ECO:0000313" key="8">
    <source>
        <dbReference type="EMBL" id="MEL4304762.1"/>
    </source>
</evidence>
<gene>
    <name evidence="8" type="ORF">WOA13_02760</name>
</gene>
<dbReference type="PANTHER" id="PTHR43124:SF9">
    <property type="entry name" value="SUGAR TRANSPORT FAMILY PROTEIN"/>
    <property type="match status" value="1"/>
</dbReference>
<dbReference type="PROSITE" id="PS50850">
    <property type="entry name" value="MFS"/>
    <property type="match status" value="1"/>
</dbReference>
<dbReference type="EMBL" id="JBCAUS010000002">
    <property type="protein sequence ID" value="MEL4304762.1"/>
    <property type="molecule type" value="Genomic_DNA"/>
</dbReference>
<feature type="transmembrane region" description="Helical" evidence="6">
    <location>
        <begin position="94"/>
        <end position="114"/>
    </location>
</feature>
<evidence type="ECO:0000313" key="9">
    <source>
        <dbReference type="Proteomes" id="UP001396646"/>
    </source>
</evidence>
<dbReference type="Pfam" id="PF07690">
    <property type="entry name" value="MFS_1"/>
    <property type="match status" value="1"/>
</dbReference>